<dbReference type="Proteomes" id="UP001152888">
    <property type="component" value="Unassembled WGS sequence"/>
</dbReference>
<evidence type="ECO:0000313" key="2">
    <source>
        <dbReference type="Proteomes" id="UP001152888"/>
    </source>
</evidence>
<reference evidence="1" key="1">
    <citation type="submission" date="2022-03" db="EMBL/GenBank/DDBJ databases">
        <authorList>
            <person name="Sayadi A."/>
        </authorList>
    </citation>
    <scope>NUCLEOTIDE SEQUENCE</scope>
</reference>
<gene>
    <name evidence="1" type="ORF">ACAOBT_LOCUS540</name>
</gene>
<dbReference type="EMBL" id="CAKOFQ010006653">
    <property type="protein sequence ID" value="CAH1954410.1"/>
    <property type="molecule type" value="Genomic_DNA"/>
</dbReference>
<proteinExistence type="predicted"/>
<evidence type="ECO:0000313" key="1">
    <source>
        <dbReference type="EMBL" id="CAH1954410.1"/>
    </source>
</evidence>
<protein>
    <submittedName>
        <fullName evidence="1">Uncharacterized protein</fullName>
    </submittedName>
</protein>
<organism evidence="1 2">
    <name type="scientific">Acanthoscelides obtectus</name>
    <name type="common">Bean weevil</name>
    <name type="synonym">Bruchus obtectus</name>
    <dbReference type="NCBI Taxonomy" id="200917"/>
    <lineage>
        <taxon>Eukaryota</taxon>
        <taxon>Metazoa</taxon>
        <taxon>Ecdysozoa</taxon>
        <taxon>Arthropoda</taxon>
        <taxon>Hexapoda</taxon>
        <taxon>Insecta</taxon>
        <taxon>Pterygota</taxon>
        <taxon>Neoptera</taxon>
        <taxon>Endopterygota</taxon>
        <taxon>Coleoptera</taxon>
        <taxon>Polyphaga</taxon>
        <taxon>Cucujiformia</taxon>
        <taxon>Chrysomeloidea</taxon>
        <taxon>Chrysomelidae</taxon>
        <taxon>Bruchinae</taxon>
        <taxon>Bruchini</taxon>
        <taxon>Acanthoscelides</taxon>
    </lineage>
</organism>
<keyword evidence="2" id="KW-1185">Reference proteome</keyword>
<dbReference type="AlphaFoldDB" id="A0A9P0JJZ0"/>
<name>A0A9P0JJZ0_ACAOB</name>
<comment type="caution">
    <text evidence="1">The sequence shown here is derived from an EMBL/GenBank/DDBJ whole genome shotgun (WGS) entry which is preliminary data.</text>
</comment>
<sequence>MERGICFSSVVFKNLRSIPHHVRVMCNYARSQKN</sequence>
<accession>A0A9P0JJZ0</accession>